<dbReference type="InterPro" id="IPR018771">
    <property type="entry name" value="PocR_dom"/>
</dbReference>
<keyword evidence="6" id="KW-0418">Kinase</keyword>
<dbReference type="Pfam" id="PF02518">
    <property type="entry name" value="HATPase_c"/>
    <property type="match status" value="1"/>
</dbReference>
<keyword evidence="4" id="KW-0902">Two-component regulatory system</keyword>
<keyword evidence="3" id="KW-0597">Phosphoprotein</keyword>
<dbReference type="Gene3D" id="1.10.287.130">
    <property type="match status" value="1"/>
</dbReference>
<dbReference type="FunFam" id="3.30.565.10:FF:000010">
    <property type="entry name" value="Sensor histidine kinase RcsC"/>
    <property type="match status" value="1"/>
</dbReference>
<protein>
    <recommendedName>
        <fullName evidence="2">histidine kinase</fullName>
        <ecNumber evidence="2">2.7.13.3</ecNumber>
    </recommendedName>
</protein>
<dbReference type="InterPro" id="IPR004358">
    <property type="entry name" value="Sig_transdc_His_kin-like_C"/>
</dbReference>
<dbReference type="PROSITE" id="PS50109">
    <property type="entry name" value="HIS_KIN"/>
    <property type="match status" value="1"/>
</dbReference>
<dbReference type="CDD" id="cd16922">
    <property type="entry name" value="HATPase_EvgS-ArcB-TorS-like"/>
    <property type="match status" value="1"/>
</dbReference>
<proteinExistence type="predicted"/>
<keyword evidence="6" id="KW-0808">Transferase</keyword>
<dbReference type="RefSeq" id="WP_164453388.1">
    <property type="nucleotide sequence ID" value="NZ_JAAIJQ010000038.1"/>
</dbReference>
<name>A0A6M0JZM6_9GAMM</name>
<dbReference type="GO" id="GO:0000155">
    <property type="term" value="F:phosphorelay sensor kinase activity"/>
    <property type="evidence" value="ECO:0007669"/>
    <property type="project" value="InterPro"/>
</dbReference>
<evidence type="ECO:0000256" key="4">
    <source>
        <dbReference type="ARBA" id="ARBA00023012"/>
    </source>
</evidence>
<dbReference type="InterPro" id="IPR003594">
    <property type="entry name" value="HATPase_dom"/>
</dbReference>
<reference evidence="6 7" key="1">
    <citation type="submission" date="2020-02" db="EMBL/GenBank/DDBJ databases">
        <title>Genome sequences of Thiorhodococcus mannitoliphagus and Thiorhodococcus minor, purple sulfur photosynthetic bacteria in the gammaproteobacterial family, Chromatiaceae.</title>
        <authorList>
            <person name="Aviles F.A."/>
            <person name="Meyer T.E."/>
            <person name="Kyndt J.A."/>
        </authorList>
    </citation>
    <scope>NUCLEOTIDE SEQUENCE [LARGE SCALE GENOMIC DNA]</scope>
    <source>
        <strain evidence="6 7">DSM 11518</strain>
    </source>
</reference>
<accession>A0A6M0JZM6</accession>
<dbReference type="SMART" id="SM00387">
    <property type="entry name" value="HATPase_c"/>
    <property type="match status" value="1"/>
</dbReference>
<dbReference type="PRINTS" id="PR00344">
    <property type="entry name" value="BCTRLSENSOR"/>
</dbReference>
<dbReference type="EMBL" id="JAAIJQ010000038">
    <property type="protein sequence ID" value="NEV62922.1"/>
    <property type="molecule type" value="Genomic_DNA"/>
</dbReference>
<evidence type="ECO:0000256" key="3">
    <source>
        <dbReference type="ARBA" id="ARBA00022553"/>
    </source>
</evidence>
<dbReference type="SMART" id="SM00388">
    <property type="entry name" value="HisKA"/>
    <property type="match status" value="1"/>
</dbReference>
<dbReference type="Proteomes" id="UP000483379">
    <property type="component" value="Unassembled WGS sequence"/>
</dbReference>
<dbReference type="EC" id="2.7.13.3" evidence="2"/>
<dbReference type="SUPFAM" id="SSF47384">
    <property type="entry name" value="Homodimeric domain of signal transducing histidine kinase"/>
    <property type="match status" value="1"/>
</dbReference>
<dbReference type="CDD" id="cd00082">
    <property type="entry name" value="HisKA"/>
    <property type="match status" value="1"/>
</dbReference>
<organism evidence="6 7">
    <name type="scientific">Thiorhodococcus minor</name>
    <dbReference type="NCBI Taxonomy" id="57489"/>
    <lineage>
        <taxon>Bacteria</taxon>
        <taxon>Pseudomonadati</taxon>
        <taxon>Pseudomonadota</taxon>
        <taxon>Gammaproteobacteria</taxon>
        <taxon>Chromatiales</taxon>
        <taxon>Chromatiaceae</taxon>
        <taxon>Thiorhodococcus</taxon>
    </lineage>
</organism>
<dbReference type="PANTHER" id="PTHR45339:SF5">
    <property type="entry name" value="HISTIDINE KINASE"/>
    <property type="match status" value="1"/>
</dbReference>
<comment type="caution">
    <text evidence="6">The sequence shown here is derived from an EMBL/GenBank/DDBJ whole genome shotgun (WGS) entry which is preliminary data.</text>
</comment>
<dbReference type="Pfam" id="PF00512">
    <property type="entry name" value="HisKA"/>
    <property type="match status" value="1"/>
</dbReference>
<dbReference type="InterPro" id="IPR036890">
    <property type="entry name" value="HATPase_C_sf"/>
</dbReference>
<dbReference type="InterPro" id="IPR005467">
    <property type="entry name" value="His_kinase_dom"/>
</dbReference>
<evidence type="ECO:0000313" key="6">
    <source>
        <dbReference type="EMBL" id="NEV62922.1"/>
    </source>
</evidence>
<comment type="catalytic activity">
    <reaction evidence="1">
        <text>ATP + protein L-histidine = ADP + protein N-phospho-L-histidine.</text>
        <dbReference type="EC" id="2.7.13.3"/>
    </reaction>
</comment>
<keyword evidence="7" id="KW-1185">Reference proteome</keyword>
<dbReference type="InterPro" id="IPR003661">
    <property type="entry name" value="HisK_dim/P_dom"/>
</dbReference>
<dbReference type="InterPro" id="IPR036097">
    <property type="entry name" value="HisK_dim/P_sf"/>
</dbReference>
<evidence type="ECO:0000313" key="7">
    <source>
        <dbReference type="Proteomes" id="UP000483379"/>
    </source>
</evidence>
<evidence type="ECO:0000256" key="2">
    <source>
        <dbReference type="ARBA" id="ARBA00012438"/>
    </source>
</evidence>
<dbReference type="SUPFAM" id="SSF55874">
    <property type="entry name" value="ATPase domain of HSP90 chaperone/DNA topoisomerase II/histidine kinase"/>
    <property type="match status" value="1"/>
</dbReference>
<feature type="domain" description="Histidine kinase" evidence="5">
    <location>
        <begin position="216"/>
        <end position="437"/>
    </location>
</feature>
<dbReference type="Pfam" id="PF10114">
    <property type="entry name" value="PocR"/>
    <property type="match status" value="1"/>
</dbReference>
<evidence type="ECO:0000259" key="5">
    <source>
        <dbReference type="PROSITE" id="PS50109"/>
    </source>
</evidence>
<dbReference type="AlphaFoldDB" id="A0A6M0JZM6"/>
<dbReference type="PANTHER" id="PTHR45339">
    <property type="entry name" value="HYBRID SIGNAL TRANSDUCTION HISTIDINE KINASE J"/>
    <property type="match status" value="1"/>
</dbReference>
<evidence type="ECO:0000256" key="1">
    <source>
        <dbReference type="ARBA" id="ARBA00000085"/>
    </source>
</evidence>
<sequence>MRFVDLVDIGKLRELCESFTALTGAVTAILDLEGTILVATGWQRICTQFHRVNPQTASRCRQSDTFLAGRLGEGETYNVYRCQNGLVDVAVPIHVSGEHVANFFTGQFFFEPPDIEHFRQQARAFGFDERDYLEALSEAPIFTERQVRAMTDFLTRLARTIGEMGLSRLQLLEANQELQNHHEHLEELVAARTTELSFAKGQAEAANRAKSAFLGNMSHEFRTPLNAITGMSYLLRQSGLTPDQRARLDRIDTASGRLLAMMDSVLDLSKLEAGNLALDEVPFRPIDVIEQVAAEAAASASDKDLGLTVETGPGVAQTLVGDPLRLRQALSNLVSNAVKFTQRGEILIRARIEHQEPAQVVLRLEVQDSGIGISAQDLGRLFVAFEQADSSTTRQFGGVGAGVFITKRLAELMGGAAGAQSTPGIGSTFWLTARLKRPSGEPPACGPDNHTPMA</sequence>
<gene>
    <name evidence="6" type="ORF">G3446_13650</name>
</gene>
<dbReference type="Gene3D" id="3.30.565.10">
    <property type="entry name" value="Histidine kinase-like ATPase, C-terminal domain"/>
    <property type="match status" value="1"/>
</dbReference>